<comment type="caution">
    <text evidence="2">The sequence shown here is derived from an EMBL/GenBank/DDBJ whole genome shotgun (WGS) entry which is preliminary data.</text>
</comment>
<dbReference type="Proteomes" id="UP000667802">
    <property type="component" value="Unassembled WGS sequence"/>
</dbReference>
<organism evidence="2 3">
    <name type="scientific">Aetokthonos hydrillicola Thurmond2011</name>
    <dbReference type="NCBI Taxonomy" id="2712845"/>
    <lineage>
        <taxon>Bacteria</taxon>
        <taxon>Bacillati</taxon>
        <taxon>Cyanobacteriota</taxon>
        <taxon>Cyanophyceae</taxon>
        <taxon>Nostocales</taxon>
        <taxon>Hapalosiphonaceae</taxon>
        <taxon>Aetokthonos</taxon>
    </lineage>
</organism>
<keyword evidence="3" id="KW-1185">Reference proteome</keyword>
<accession>A0AAP5IA91</accession>
<gene>
    <name evidence="2" type="ORF">G7B40_024970</name>
</gene>
<sequence length="212" mass="23469">MNTAVKDSLDAALEGHSDHFKQKVLDVVRRSGVNPKDPLFLVLSSLGKFEVLMEDIPGKLDTVVEGWTVEIDEKLDKASSVAIVQQKSAIAKAASVLLKKLEKQKSSAVFSSMLPAALVLSGVFGVGILVGNMIPAWKGGGLTEPVRLTFEEKEALTWAKSKDGQFARQLIKWNDFDLSICRKEPERLKGRCVLWVVPYDKRATYQRQLSNQ</sequence>
<protein>
    <submittedName>
        <fullName evidence="2">Uncharacterized protein</fullName>
    </submittedName>
</protein>
<dbReference type="EMBL" id="JAALHA020000014">
    <property type="protein sequence ID" value="MDR9897790.1"/>
    <property type="molecule type" value="Genomic_DNA"/>
</dbReference>
<proteinExistence type="predicted"/>
<dbReference type="Pfam" id="PF20538">
    <property type="entry name" value="DUF6753"/>
    <property type="match status" value="1"/>
</dbReference>
<evidence type="ECO:0000313" key="2">
    <source>
        <dbReference type="EMBL" id="MDR9897790.1"/>
    </source>
</evidence>
<dbReference type="AlphaFoldDB" id="A0AAP5IA91"/>
<evidence type="ECO:0000313" key="3">
    <source>
        <dbReference type="Proteomes" id="UP000667802"/>
    </source>
</evidence>
<name>A0AAP5IA91_9CYAN</name>
<dbReference type="RefSeq" id="WP_208339059.1">
    <property type="nucleotide sequence ID" value="NZ_CAWQFN010000488.1"/>
</dbReference>
<evidence type="ECO:0000256" key="1">
    <source>
        <dbReference type="SAM" id="Phobius"/>
    </source>
</evidence>
<dbReference type="InterPro" id="IPR046641">
    <property type="entry name" value="DUF6753"/>
</dbReference>
<keyword evidence="1" id="KW-0812">Transmembrane</keyword>
<reference evidence="3" key="1">
    <citation type="journal article" date="2021" name="Science">
        <title>Hunting the eagle killer: A cyanobacterial neurotoxin causes vacuolar myelinopathy.</title>
        <authorList>
            <person name="Breinlinger S."/>
            <person name="Phillips T.J."/>
            <person name="Haram B.N."/>
            <person name="Mares J."/>
            <person name="Martinez Yerena J.A."/>
            <person name="Hrouzek P."/>
            <person name="Sobotka R."/>
            <person name="Henderson W.M."/>
            <person name="Schmieder P."/>
            <person name="Williams S.M."/>
            <person name="Lauderdale J.D."/>
            <person name="Wilde H.D."/>
            <person name="Gerrin W."/>
            <person name="Kust A."/>
            <person name="Washington J.W."/>
            <person name="Wagner C."/>
            <person name="Geier B."/>
            <person name="Liebeke M."/>
            <person name="Enke H."/>
            <person name="Niedermeyer T.H.J."/>
            <person name="Wilde S.B."/>
        </authorList>
    </citation>
    <scope>NUCLEOTIDE SEQUENCE [LARGE SCALE GENOMIC DNA]</scope>
    <source>
        <strain evidence="3">Thurmond2011</strain>
    </source>
</reference>
<keyword evidence="1" id="KW-1133">Transmembrane helix</keyword>
<keyword evidence="1" id="KW-0472">Membrane</keyword>
<feature type="transmembrane region" description="Helical" evidence="1">
    <location>
        <begin position="108"/>
        <end position="130"/>
    </location>
</feature>